<sequence>MKRGALMVKIAMSMNPTQHENSGESSNDTAGSPISIATVESPSTLYTNQQYYGDLGELRSLHSPVHQEQQYCQLETPIEQQFSQHYNQYYDLPIPTSIGLLVPEAEQYRQSPNNCLGYCSPLDNVIDLQTSIEQPRLQKRDEAKDSHNPTPSVVNFATRVLQEQVLQHQDDITRPSTSTGKLLPTISHQTDENSDPYATDGSSDVDFNPNDFDSSSSSDEEGDHHSSIVDQQDALVSEEKIPDITKSRKRKRNPDNWRRNRIKKLRNSGKAYVNWKSKQVSERIMKPPCPTTCRLKCQTKFQEKHRVQIFQDFWKLGDINYQREFVLRNLTVKPTKHPRKKKDAVELPEGDTCESRRKLSYFYTFPQENCPVNRIKVCQTFFLNTLGISHQIVKTVVKKTHHSNSISPQADLRGKVQCNSRLPKHFKDSVRHHIKSFALIESHYCRKNSTKKYLPPDLNISKMYRLYKTYCSDNNINTIASYAIYREVFNNEFNLGFFIPKKDQCDFCNKLSNSSPSEKEELRSAMEAHLKNKDLSRANKELDKERAKTDNSFCMAIYDLQKTLLCPKAEVSLLYYRRKLACYNLTVYDAANKQGYCYMWPESLACRGACEIGSCILSFIDEMVRNGIKEFSFYSDNCTGQNRNRFIYCLYMYCAAKYGVKITHSFLEKGHTQNECDSVHGVIERAAKKIPIFSPQQWYTLARTACKVRPYKIKEMAQADFYDLKDLLGKTTKNWDKTELGCKVIFNNLKVIMVDPKCPNQLNVKYSFEEDFIKINTLELKRSHQKLDSLETYQLRMLRSSPVPIPAAKYKDLLFLCENKVIPTEYHNFFTNLQASKIPEQETDED</sequence>
<dbReference type="Pfam" id="PF25273">
    <property type="entry name" value="DUF7869"/>
    <property type="match status" value="1"/>
</dbReference>
<feature type="domain" description="DUF7869" evidence="3">
    <location>
        <begin position="631"/>
        <end position="736"/>
    </location>
</feature>
<feature type="compositionally biased region" description="Polar residues" evidence="2">
    <location>
        <begin position="16"/>
        <end position="32"/>
    </location>
</feature>
<reference evidence="4" key="1">
    <citation type="submission" date="2025-05" db="UniProtKB">
        <authorList>
            <consortium name="EnsemblMetazoa"/>
        </authorList>
    </citation>
    <scope>IDENTIFICATION</scope>
</reference>
<name>A0ABM5KRC9_DIAVI</name>
<dbReference type="PANTHER" id="PTHR10773">
    <property type="entry name" value="DNA-DIRECTED RNA POLYMERASES I, II, AND III SUBUNIT RPABC2"/>
    <property type="match status" value="1"/>
</dbReference>
<feature type="compositionally biased region" description="Basic and acidic residues" evidence="2">
    <location>
        <begin position="237"/>
        <end position="246"/>
    </location>
</feature>
<keyword evidence="5" id="KW-1185">Reference proteome</keyword>
<protein>
    <recommendedName>
        <fullName evidence="3">DUF7869 domain-containing protein</fullName>
    </recommendedName>
</protein>
<feature type="region of interest" description="Disordered" evidence="2">
    <location>
        <begin position="16"/>
        <end position="35"/>
    </location>
</feature>
<dbReference type="PANTHER" id="PTHR10773:SF19">
    <property type="match status" value="1"/>
</dbReference>
<accession>A0ABM5KRC9</accession>
<evidence type="ECO:0000259" key="3">
    <source>
        <dbReference type="Pfam" id="PF25273"/>
    </source>
</evidence>
<evidence type="ECO:0000256" key="1">
    <source>
        <dbReference type="SAM" id="Coils"/>
    </source>
</evidence>
<feature type="coiled-coil region" evidence="1">
    <location>
        <begin position="525"/>
        <end position="552"/>
    </location>
</feature>
<evidence type="ECO:0000256" key="2">
    <source>
        <dbReference type="SAM" id="MobiDB-lite"/>
    </source>
</evidence>
<feature type="compositionally biased region" description="Low complexity" evidence="2">
    <location>
        <begin position="202"/>
        <end position="217"/>
    </location>
</feature>
<feature type="region of interest" description="Disordered" evidence="2">
    <location>
        <begin position="167"/>
        <end position="260"/>
    </location>
</feature>
<dbReference type="InterPro" id="IPR057191">
    <property type="entry name" value="DUF7869"/>
</dbReference>
<dbReference type="GeneID" id="126888459"/>
<keyword evidence="1" id="KW-0175">Coiled coil</keyword>
<evidence type="ECO:0000313" key="5">
    <source>
        <dbReference type="Proteomes" id="UP001652700"/>
    </source>
</evidence>
<evidence type="ECO:0000313" key="4">
    <source>
        <dbReference type="EnsemblMetazoa" id="XP_050512743.1"/>
    </source>
</evidence>
<dbReference type="Proteomes" id="UP001652700">
    <property type="component" value="Unplaced"/>
</dbReference>
<proteinExistence type="predicted"/>
<dbReference type="RefSeq" id="XP_050512743.1">
    <property type="nucleotide sequence ID" value="XM_050656786.1"/>
</dbReference>
<organism evidence="4 5">
    <name type="scientific">Diabrotica virgifera virgifera</name>
    <name type="common">western corn rootworm</name>
    <dbReference type="NCBI Taxonomy" id="50390"/>
    <lineage>
        <taxon>Eukaryota</taxon>
        <taxon>Metazoa</taxon>
        <taxon>Ecdysozoa</taxon>
        <taxon>Arthropoda</taxon>
        <taxon>Hexapoda</taxon>
        <taxon>Insecta</taxon>
        <taxon>Pterygota</taxon>
        <taxon>Neoptera</taxon>
        <taxon>Endopterygota</taxon>
        <taxon>Coleoptera</taxon>
        <taxon>Polyphaga</taxon>
        <taxon>Cucujiformia</taxon>
        <taxon>Chrysomeloidea</taxon>
        <taxon>Chrysomelidae</taxon>
        <taxon>Galerucinae</taxon>
        <taxon>Diabroticina</taxon>
        <taxon>Diabroticites</taxon>
        <taxon>Diabrotica</taxon>
    </lineage>
</organism>
<dbReference type="EnsemblMetazoa" id="XM_050656786.1">
    <property type="protein sequence ID" value="XP_050512743.1"/>
    <property type="gene ID" value="LOC126888459"/>
</dbReference>